<dbReference type="Gene3D" id="2.40.30.170">
    <property type="match status" value="1"/>
</dbReference>
<dbReference type="Gene3D" id="2.40.50.100">
    <property type="match status" value="1"/>
</dbReference>
<proteinExistence type="predicted"/>
<sequence>MNKKMKTAAVVAAAGVAAALVITYFAAYSSHSELMQGQIEAQQYFVSAKVPGRIEQVLVQKGQNVKVGDRIFVLSTPELDAKLNQAKAGEAAAGAVKQEVDNGARTQQIAAAKDVWMKAKAAAMLAEKTYQRVNALYRDGVMAEQKRDEAKTGWEAAKYTEQAAFQQYQLAVEGSRKGEKLAAAEKEKMAAAAVQEVQAYLTDAELTAYHDGVVDQVLLHPGELAPAGFPVVTLVDLQDAWALFQVREDKLTQFKQGSEFDVRIPALDPDKTFRFKVTYINVMGDYATWRTTQPGRGYDMRTFQIEMRPVAPIDGLRVGMSVLLEAK</sequence>
<accession>A0A8I1W7V6</accession>
<name>A0A8I1W7V6_PLESH</name>
<comment type="caution">
    <text evidence="1">The sequence shown here is derived from an EMBL/GenBank/DDBJ whole genome shotgun (WGS) entry which is preliminary data.</text>
</comment>
<dbReference type="PANTHER" id="PTHR30438">
    <property type="entry name" value="36 KDA ANTIGEN-RELATED"/>
    <property type="match status" value="1"/>
</dbReference>
<gene>
    <name evidence="1" type="ORF">J2R62_06970</name>
</gene>
<organism evidence="1 2">
    <name type="scientific">Plesiomonas shigelloides</name>
    <name type="common">Aeromonas shigelloides</name>
    <dbReference type="NCBI Taxonomy" id="703"/>
    <lineage>
        <taxon>Bacteria</taxon>
        <taxon>Pseudomonadati</taxon>
        <taxon>Pseudomonadota</taxon>
        <taxon>Gammaproteobacteria</taxon>
        <taxon>Enterobacterales</taxon>
        <taxon>Enterobacteriaceae</taxon>
        <taxon>Plesiomonas</taxon>
    </lineage>
</organism>
<dbReference type="SUPFAM" id="SSF111369">
    <property type="entry name" value="HlyD-like secretion proteins"/>
    <property type="match status" value="1"/>
</dbReference>
<dbReference type="EMBL" id="JAFNAA010000006">
    <property type="protein sequence ID" value="MBO1107962.1"/>
    <property type="molecule type" value="Genomic_DNA"/>
</dbReference>
<evidence type="ECO:0000313" key="2">
    <source>
        <dbReference type="Proteomes" id="UP000664658"/>
    </source>
</evidence>
<dbReference type="AlphaFoldDB" id="A0A8I1W7V6"/>
<dbReference type="PANTHER" id="PTHR30438:SF1">
    <property type="entry name" value="36 KDA ANTIGEN"/>
    <property type="match status" value="1"/>
</dbReference>
<dbReference type="Proteomes" id="UP000664658">
    <property type="component" value="Unassembled WGS sequence"/>
</dbReference>
<evidence type="ECO:0000313" key="1">
    <source>
        <dbReference type="EMBL" id="MBO1107962.1"/>
    </source>
</evidence>
<reference evidence="1" key="1">
    <citation type="submission" date="2021-03" db="EMBL/GenBank/DDBJ databases">
        <title>Plesiomonas shigelloides zfcc0051, isolated from zebrafish feces.</title>
        <authorList>
            <person name="Vanderhoek Z."/>
            <person name="Gaulke C."/>
        </authorList>
    </citation>
    <scope>NUCLEOTIDE SEQUENCE</scope>
    <source>
        <strain evidence="1">Zfcc0051</strain>
    </source>
</reference>
<protein>
    <submittedName>
        <fullName evidence="1">Efflux RND transporter periplasmic adaptor subunit</fullName>
    </submittedName>
</protein>
<dbReference type="RefSeq" id="WP_207541905.1">
    <property type="nucleotide sequence ID" value="NZ_JAFNAA010000006.1"/>
</dbReference>